<comment type="caution">
    <text evidence="2">The sequence shown here is derived from an EMBL/GenBank/DDBJ whole genome shotgun (WGS) entry which is preliminary data.</text>
</comment>
<evidence type="ECO:0000313" key="3">
    <source>
        <dbReference type="Proteomes" id="UP000747399"/>
    </source>
</evidence>
<feature type="region of interest" description="Disordered" evidence="1">
    <location>
        <begin position="727"/>
        <end position="746"/>
    </location>
</feature>
<feature type="compositionally biased region" description="Polar residues" evidence="1">
    <location>
        <begin position="113"/>
        <end position="131"/>
    </location>
</feature>
<evidence type="ECO:0000313" key="2">
    <source>
        <dbReference type="EMBL" id="GIL67874.1"/>
    </source>
</evidence>
<dbReference type="EMBL" id="BNCO01000105">
    <property type="protein sequence ID" value="GIL67874.1"/>
    <property type="molecule type" value="Genomic_DNA"/>
</dbReference>
<accession>A0A8J4FDT2</accession>
<gene>
    <name evidence="2" type="ORF">Vafri_21143</name>
</gene>
<feature type="region of interest" description="Disordered" evidence="1">
    <location>
        <begin position="113"/>
        <end position="238"/>
    </location>
</feature>
<feature type="compositionally biased region" description="Polar residues" evidence="1">
    <location>
        <begin position="270"/>
        <end position="280"/>
    </location>
</feature>
<feature type="compositionally biased region" description="Low complexity" evidence="1">
    <location>
        <begin position="145"/>
        <end position="160"/>
    </location>
</feature>
<reference evidence="2" key="1">
    <citation type="journal article" date="2021" name="Proc. Natl. Acad. Sci. U.S.A.">
        <title>Three genomes in the algal genus Volvox reveal the fate of a haploid sex-determining region after a transition to homothallism.</title>
        <authorList>
            <person name="Yamamoto K."/>
            <person name="Hamaji T."/>
            <person name="Kawai-Toyooka H."/>
            <person name="Matsuzaki R."/>
            <person name="Takahashi F."/>
            <person name="Nishimura Y."/>
            <person name="Kawachi M."/>
            <person name="Noguchi H."/>
            <person name="Minakuchi Y."/>
            <person name="Umen J.G."/>
            <person name="Toyoda A."/>
            <person name="Nozaki H."/>
        </authorList>
    </citation>
    <scope>NUCLEOTIDE SEQUENCE</scope>
    <source>
        <strain evidence="2">NIES-3780</strain>
    </source>
</reference>
<dbReference type="Proteomes" id="UP000747399">
    <property type="component" value="Unassembled WGS sequence"/>
</dbReference>
<feature type="compositionally biased region" description="Polar residues" evidence="1">
    <location>
        <begin position="210"/>
        <end position="221"/>
    </location>
</feature>
<feature type="region of interest" description="Disordered" evidence="1">
    <location>
        <begin position="961"/>
        <end position="982"/>
    </location>
</feature>
<dbReference type="AlphaFoldDB" id="A0A8J4FDT2"/>
<keyword evidence="3" id="KW-1185">Reference proteome</keyword>
<protein>
    <submittedName>
        <fullName evidence="2">Uncharacterized protein</fullName>
    </submittedName>
</protein>
<organism evidence="2 3">
    <name type="scientific">Volvox africanus</name>
    <dbReference type="NCBI Taxonomy" id="51714"/>
    <lineage>
        <taxon>Eukaryota</taxon>
        <taxon>Viridiplantae</taxon>
        <taxon>Chlorophyta</taxon>
        <taxon>core chlorophytes</taxon>
        <taxon>Chlorophyceae</taxon>
        <taxon>CS clade</taxon>
        <taxon>Chlamydomonadales</taxon>
        <taxon>Volvocaceae</taxon>
        <taxon>Volvox</taxon>
    </lineage>
</organism>
<evidence type="ECO:0000256" key="1">
    <source>
        <dbReference type="SAM" id="MobiDB-lite"/>
    </source>
</evidence>
<name>A0A8J4FDT2_9CHLO</name>
<sequence length="1156" mass="119396">MKLPSCLAGCFGGCARSPSETESSHFSVGKGPGPSCTVLGGVLSSFMSRRSCSRGTWDYGGTDTQKPCARTRGDGDVVTLATARYLELFAASPKNDETSTVISDMRGAQDSIRSARTASEIQVSRSSTFTGRASREPSRLAGNNQPQLTPLASLPASSSQRVPTLCHRRGASDALVTSTSSSKDCPPLPPQAQPGLAPSQHSRRTGSMPHVSSQSPFTNKTRMPALDSSRSRSDRMSPSTAAYLLPAPSARAIARAHTALPIIAARSGGVPSSTSLNDLSQVPVEGSNGDSGGLISATVRPQEPPSAAATAASGGGGRRPRLQTESGGISACAPAMAASPPSPLDLNAAAQQWFQGQNQFAMSSTRAQGTGTARRPLPRRPSILFTRDGDVTVTGLPPSCLTAGRAPRGRFDMPGSMIYTGAGSAAVVDASAPILCSALFRGGGSVDSASSRTGGLGGGVVFSGSRNSCAHEPITLTTLSRSNDRNTSRCTNASNVGLSVSNLRQQHRRRVGVGGGKALPGAGVSISCGTNVVFMTAEGTPDDCPTGGCSMEAQLEGFLEEEEKLPRQQRQRQQRGQQEQHRNQKGVQKLQEQQQQQGEGTREQKRGDQGPSPGGLNQGSQEDNKRHDGAHVNASQALALTNSSSEGGQRCDWGGSSMYAPSRFSDSSRLTHGNMTGAVTVTPATASMHSNNPLEPCGGMMAGAFSSPAGTPGHLASAVFSMGDGRVPTAPPVGADAGDSPPPVPPQAETMKPYGAGVGQSLLAMEARDVTSALNRLQEACLAAVAQGDMRSQRLWPRTSTEAARIGVDPSQRLVRIGGGDRGSNMALIHMAPAPCFATAVTAGTATATAARTAGIRTGPCFAPSTPLIRLVPESIPTASPAAQDCSNSHMERRVTQAGSANGSVTLAAALRLKGEDPTEVNFTDCPEAGGFWCGAGFGVERTSLEGEGIVLDGEIMKRERFSTAPDGDEGRDGDTSEGDGGCGGYVVQPCPLFNDTYGFSAEIEGLQADGSMGICNDVGDEHRNRVLNVLLRSEFLHETHDAASDDDDDDEEEGVVEYRYGGFELGGGDHDCGFTRQASFMEAVRKCGMAKATVCAVGLDTSQAGVPVSEVASMFRSTTLATVATGSRTGPSVAAALHRKGSCLAVAAAAHPGGA</sequence>
<feature type="compositionally biased region" description="Low complexity" evidence="1">
    <location>
        <begin position="585"/>
        <end position="599"/>
    </location>
</feature>
<feature type="region of interest" description="Disordered" evidence="1">
    <location>
        <begin position="563"/>
        <end position="628"/>
    </location>
</feature>
<feature type="region of interest" description="Disordered" evidence="1">
    <location>
        <begin position="267"/>
        <end position="328"/>
    </location>
</feature>
<proteinExistence type="predicted"/>